<comment type="caution">
    <text evidence="4">The sequence shown here is derived from an EMBL/GenBank/DDBJ whole genome shotgun (WGS) entry which is preliminary data.</text>
</comment>
<dbReference type="RefSeq" id="WP_346176936.1">
    <property type="nucleotide sequence ID" value="NZ_BAAASD010000026.1"/>
</dbReference>
<evidence type="ECO:0000259" key="3">
    <source>
        <dbReference type="Pfam" id="PF09992"/>
    </source>
</evidence>
<feature type="domain" description="Phosphodiester glycosidase" evidence="3">
    <location>
        <begin position="370"/>
        <end position="559"/>
    </location>
</feature>
<feature type="domain" description="SPOR" evidence="2">
    <location>
        <begin position="126"/>
        <end position="193"/>
    </location>
</feature>
<dbReference type="GO" id="GO:0016798">
    <property type="term" value="F:hydrolase activity, acting on glycosyl bonds"/>
    <property type="evidence" value="ECO:0007669"/>
    <property type="project" value="UniProtKB-KW"/>
</dbReference>
<sequence>MRNERDTRTPGAAGVRHGPRRRVTVAVAATIALTAIHPWAVPAPAQASAPPATHTATHSTPHSLTRPALVAVSDEIRWTTRTVAPGVELRTGVIEHPDAEPAWTVTVQAPAVDRLTGAATFAPLGARAWADQTARRLREAGLTPRVEEVGWPEYADTPRGTMGWRVRVGSYATSAEAQRTTPKVTAAGLQPSVEWTGYDIQQPADRESVRVAVIDPATFTGAVEATHHGDVADREKTSSVATSLNSLVGVNGGFFVTSDADGVQGTMAGIGAYDGELQSMAAGPRAALILEDGGRRARIADLTTTATARAGSADYAVEGVNRVPGRVRNCGRPGATPTDLPRQDLTCSKADDLVKFTASFRAGLPTGPGVQVVLDAGHRVVSTGARGGKVPAGGSVLQGIGSAADWLTAHGRPGERIAVREVVRDTAGRQVELGPGDSVVSAAPTLVAGGRIAVDAATEGMLDPQDLSFGYAWSNGRQPRTMAGIDKEGRLLLVTVDGRQPGTSEGFTLAEGAEFMRSLGAEEALNLDGGGSSTMAVEGRVVNVPSDAAGERPVGDTVQVLPARR</sequence>
<dbReference type="InterPro" id="IPR007730">
    <property type="entry name" value="SPOR-like_dom"/>
</dbReference>
<dbReference type="Pfam" id="PF09992">
    <property type="entry name" value="NAGPA"/>
    <property type="match status" value="1"/>
</dbReference>
<dbReference type="InterPro" id="IPR018711">
    <property type="entry name" value="NAGPA"/>
</dbReference>
<accession>A0ABN3GPZ0</accession>
<dbReference type="PANTHER" id="PTHR40446">
    <property type="entry name" value="N-ACETYLGLUCOSAMINE-1-PHOSPHODIESTER ALPHA-N-ACETYLGLUCOSAMINIDASE"/>
    <property type="match status" value="1"/>
</dbReference>
<evidence type="ECO:0000313" key="4">
    <source>
        <dbReference type="EMBL" id="GAA2357412.1"/>
    </source>
</evidence>
<keyword evidence="4" id="KW-0378">Hydrolase</keyword>
<evidence type="ECO:0000256" key="1">
    <source>
        <dbReference type="SAM" id="MobiDB-lite"/>
    </source>
</evidence>
<dbReference type="PANTHER" id="PTHR40446:SF2">
    <property type="entry name" value="N-ACETYLGLUCOSAMINE-1-PHOSPHODIESTER ALPHA-N-ACETYLGLUCOSAMINIDASE"/>
    <property type="match status" value="1"/>
</dbReference>
<dbReference type="InterPro" id="IPR036680">
    <property type="entry name" value="SPOR-like_sf"/>
</dbReference>
<keyword evidence="5" id="KW-1185">Reference proteome</keyword>
<protein>
    <submittedName>
        <fullName evidence="4">Phosphodiester glycosidase family protein</fullName>
    </submittedName>
</protein>
<dbReference type="Proteomes" id="UP001500253">
    <property type="component" value="Unassembled WGS sequence"/>
</dbReference>
<evidence type="ECO:0000259" key="2">
    <source>
        <dbReference type="Pfam" id="PF05036"/>
    </source>
</evidence>
<evidence type="ECO:0000313" key="5">
    <source>
        <dbReference type="Proteomes" id="UP001500253"/>
    </source>
</evidence>
<feature type="compositionally biased region" description="Low complexity" evidence="1">
    <location>
        <begin position="45"/>
        <end position="65"/>
    </location>
</feature>
<dbReference type="EMBL" id="BAAASD010000026">
    <property type="protein sequence ID" value="GAA2357412.1"/>
    <property type="molecule type" value="Genomic_DNA"/>
</dbReference>
<keyword evidence="4" id="KW-0326">Glycosidase</keyword>
<reference evidence="4 5" key="1">
    <citation type="journal article" date="2019" name="Int. J. Syst. Evol. Microbiol.">
        <title>The Global Catalogue of Microorganisms (GCM) 10K type strain sequencing project: providing services to taxonomists for standard genome sequencing and annotation.</title>
        <authorList>
            <consortium name="The Broad Institute Genomics Platform"/>
            <consortium name="The Broad Institute Genome Sequencing Center for Infectious Disease"/>
            <person name="Wu L."/>
            <person name="Ma J."/>
        </authorList>
    </citation>
    <scope>NUCLEOTIDE SEQUENCE [LARGE SCALE GENOMIC DNA]</scope>
    <source>
        <strain evidence="4 5">JCM 4316</strain>
    </source>
</reference>
<feature type="region of interest" description="Disordered" evidence="1">
    <location>
        <begin position="45"/>
        <end position="66"/>
    </location>
</feature>
<dbReference type="Pfam" id="PF05036">
    <property type="entry name" value="SPOR"/>
    <property type="match status" value="1"/>
</dbReference>
<name>A0ABN3GPZ0_9ACTN</name>
<dbReference type="Gene3D" id="3.30.70.1070">
    <property type="entry name" value="Sporulation related repeat"/>
    <property type="match status" value="1"/>
</dbReference>
<dbReference type="SUPFAM" id="SSF110997">
    <property type="entry name" value="Sporulation related repeat"/>
    <property type="match status" value="1"/>
</dbReference>
<organism evidence="4 5">
    <name type="scientific">Streptomyces cuspidosporus</name>
    <dbReference type="NCBI Taxonomy" id="66882"/>
    <lineage>
        <taxon>Bacteria</taxon>
        <taxon>Bacillati</taxon>
        <taxon>Actinomycetota</taxon>
        <taxon>Actinomycetes</taxon>
        <taxon>Kitasatosporales</taxon>
        <taxon>Streptomycetaceae</taxon>
        <taxon>Streptomyces</taxon>
    </lineage>
</organism>
<gene>
    <name evidence="4" type="ORF">GCM10010246_53610</name>
</gene>
<proteinExistence type="predicted"/>